<dbReference type="HAMAP" id="MF_00179">
    <property type="entry name" value="RibA"/>
    <property type="match status" value="1"/>
</dbReference>
<evidence type="ECO:0000313" key="14">
    <source>
        <dbReference type="EMBL" id="TKV57752.1"/>
    </source>
</evidence>
<evidence type="ECO:0000256" key="9">
    <source>
        <dbReference type="ARBA" id="ARBA00043932"/>
    </source>
</evidence>
<comment type="caution">
    <text evidence="14">The sequence shown here is derived from an EMBL/GenBank/DDBJ whole genome shotgun (WGS) entry which is preliminary data.</text>
</comment>
<protein>
    <recommendedName>
        <fullName evidence="11">GTP cyclohydrolase-2</fullName>
        <ecNumber evidence="11">3.5.4.25</ecNumber>
    </recommendedName>
    <alternativeName>
        <fullName evidence="11">GTP cyclohydrolase II</fullName>
    </alternativeName>
</protein>
<evidence type="ECO:0000256" key="7">
    <source>
        <dbReference type="ARBA" id="ARBA00022833"/>
    </source>
</evidence>
<feature type="binding site" evidence="11">
    <location>
        <position position="135"/>
    </location>
    <ligand>
        <name>Zn(2+)</name>
        <dbReference type="ChEBI" id="CHEBI:29105"/>
        <note>catalytic</note>
    </ligand>
</feature>
<reference evidence="14 15" key="1">
    <citation type="submission" date="2019-05" db="EMBL/GenBank/DDBJ databases">
        <title>Nakamurella sp. N5BH11, whole genome shotgun sequence.</title>
        <authorList>
            <person name="Tuo L."/>
        </authorList>
    </citation>
    <scope>NUCLEOTIDE SEQUENCE [LARGE SCALE GENOMIC DNA]</scope>
    <source>
        <strain evidence="14 15">N5BH11</strain>
    </source>
</reference>
<feature type="region of interest" description="Disordered" evidence="12">
    <location>
        <begin position="257"/>
        <end position="280"/>
    </location>
</feature>
<evidence type="ECO:0000256" key="4">
    <source>
        <dbReference type="ARBA" id="ARBA00022723"/>
    </source>
</evidence>
<evidence type="ECO:0000313" key="15">
    <source>
        <dbReference type="Proteomes" id="UP000306985"/>
    </source>
</evidence>
<feature type="binding site" evidence="11">
    <location>
        <position position="140"/>
    </location>
    <ligand>
        <name>GTP</name>
        <dbReference type="ChEBI" id="CHEBI:37565"/>
    </ligand>
</feature>
<dbReference type="PANTHER" id="PTHR21327">
    <property type="entry name" value="GTP CYCLOHYDROLASE II-RELATED"/>
    <property type="match status" value="1"/>
</dbReference>
<evidence type="ECO:0000256" key="1">
    <source>
        <dbReference type="ARBA" id="ARBA00004853"/>
    </source>
</evidence>
<dbReference type="GO" id="GO:0005829">
    <property type="term" value="C:cytosol"/>
    <property type="evidence" value="ECO:0007669"/>
    <property type="project" value="TreeGrafter"/>
</dbReference>
<comment type="similarity">
    <text evidence="2">In the N-terminal section; belongs to the DHBP synthase family.</text>
</comment>
<organism evidence="14 15">
    <name type="scientific">Nakamurella flava</name>
    <dbReference type="NCBI Taxonomy" id="2576308"/>
    <lineage>
        <taxon>Bacteria</taxon>
        <taxon>Bacillati</taxon>
        <taxon>Actinomycetota</taxon>
        <taxon>Actinomycetes</taxon>
        <taxon>Nakamurellales</taxon>
        <taxon>Nakamurellaceae</taxon>
        <taxon>Nakamurella</taxon>
    </lineage>
</organism>
<keyword evidence="15" id="KW-1185">Reference proteome</keyword>
<keyword evidence="5 11" id="KW-0547">Nucleotide-binding</keyword>
<sequence>MRHAGVHEIATASGARMSCAPLPDSPVRPRREAPFVRAGIFPPGPALRRPDGTAARVERVTSTRMPLAQGLFTAIGYRDRVTGDEIVALVMGLDVPGETDGPATAAGAGRSDGEPVPVRLHSECLTGDGFGSLRCDCGPQLQAALAVVAEAGRGVVVYLRGHEGRGIGLLDKLRAYRLQDAGADTVDANLALGLPEDAREYGGAVAVLTDLGVSAVALITNNPAKTRALTGGGVRVVRRLALPAAVTPANIGYLRTKRDRMHHQFGPSTAPGPDEATSRR</sequence>
<name>A0A4U6QCR8_9ACTN</name>
<comment type="function">
    <text evidence="9 11">Catalyzes the conversion of GTP to 2,5-diamino-6-ribosylamino-4(3H)-pyrimidinone 5'-phosphate (DARP), formate and pyrophosphate.</text>
</comment>
<feature type="active site" description="Proton acceptor" evidence="11">
    <location>
        <position position="197"/>
    </location>
</feature>
<dbReference type="PANTHER" id="PTHR21327:SF18">
    <property type="entry name" value="3,4-DIHYDROXY-2-BUTANONE 4-PHOSPHATE SYNTHASE"/>
    <property type="match status" value="1"/>
</dbReference>
<feature type="binding site" evidence="11">
    <location>
        <position position="124"/>
    </location>
    <ligand>
        <name>Zn(2+)</name>
        <dbReference type="ChEBI" id="CHEBI:29105"/>
        <note>catalytic</note>
    </ligand>
</feature>
<feature type="active site" description="Nucleophile" evidence="11">
    <location>
        <position position="199"/>
    </location>
</feature>
<dbReference type="EMBL" id="SZZH01000004">
    <property type="protein sequence ID" value="TKV57752.1"/>
    <property type="molecule type" value="Genomic_DNA"/>
</dbReference>
<keyword evidence="3 11" id="KW-0686">Riboflavin biosynthesis</keyword>
<keyword evidence="8 11" id="KW-0342">GTP-binding</keyword>
<comment type="catalytic activity">
    <reaction evidence="10 11">
        <text>GTP + 4 H2O = 2,5-diamino-6-hydroxy-4-(5-phosphoribosylamino)-pyrimidine + formate + 2 phosphate + 3 H(+)</text>
        <dbReference type="Rhea" id="RHEA:23704"/>
        <dbReference type="ChEBI" id="CHEBI:15377"/>
        <dbReference type="ChEBI" id="CHEBI:15378"/>
        <dbReference type="ChEBI" id="CHEBI:15740"/>
        <dbReference type="ChEBI" id="CHEBI:37565"/>
        <dbReference type="ChEBI" id="CHEBI:43474"/>
        <dbReference type="ChEBI" id="CHEBI:58614"/>
        <dbReference type="EC" id="3.5.4.25"/>
    </reaction>
</comment>
<dbReference type="NCBIfam" id="NF001591">
    <property type="entry name" value="PRK00393.1"/>
    <property type="match status" value="1"/>
</dbReference>
<dbReference type="Gene3D" id="3.40.50.10990">
    <property type="entry name" value="GTP cyclohydrolase II"/>
    <property type="match status" value="1"/>
</dbReference>
<comment type="pathway">
    <text evidence="1 11">Cofactor biosynthesis; riboflavin biosynthesis; 5-amino-6-(D-ribitylamino)uracil from GTP: step 1/4.</text>
</comment>
<dbReference type="UniPathway" id="UPA00275">
    <property type="reaction ID" value="UER00400"/>
</dbReference>
<gene>
    <name evidence="11" type="primary">ribA</name>
    <name evidence="14" type="ORF">FDO65_16555</name>
</gene>
<feature type="binding site" evidence="11">
    <location>
        <position position="220"/>
    </location>
    <ligand>
        <name>GTP</name>
        <dbReference type="ChEBI" id="CHEBI:37565"/>
    </ligand>
</feature>
<dbReference type="FunFam" id="3.40.50.10990:FF:000001">
    <property type="entry name" value="Riboflavin biosynthesis protein RibBA"/>
    <property type="match status" value="1"/>
</dbReference>
<dbReference type="InterPro" id="IPR032677">
    <property type="entry name" value="GTP_cyclohydro_II"/>
</dbReference>
<feature type="binding site" evidence="11">
    <location>
        <position position="225"/>
    </location>
    <ligand>
        <name>GTP</name>
        <dbReference type="ChEBI" id="CHEBI:37565"/>
    </ligand>
</feature>
<evidence type="ECO:0000259" key="13">
    <source>
        <dbReference type="Pfam" id="PF00925"/>
    </source>
</evidence>
<comment type="similarity">
    <text evidence="11">Belongs to the GTP cyclohydrolase II family.</text>
</comment>
<dbReference type="Pfam" id="PF00925">
    <property type="entry name" value="GTP_cyclohydro2"/>
    <property type="match status" value="1"/>
</dbReference>
<evidence type="ECO:0000256" key="6">
    <source>
        <dbReference type="ARBA" id="ARBA00022801"/>
    </source>
</evidence>
<dbReference type="GO" id="GO:0008270">
    <property type="term" value="F:zinc ion binding"/>
    <property type="evidence" value="ECO:0007669"/>
    <property type="project" value="UniProtKB-UniRule"/>
</dbReference>
<feature type="binding site" evidence="11">
    <location>
        <position position="137"/>
    </location>
    <ligand>
        <name>Zn(2+)</name>
        <dbReference type="ChEBI" id="CHEBI:29105"/>
        <note>catalytic</note>
    </ligand>
</feature>
<dbReference type="GO" id="GO:0009231">
    <property type="term" value="P:riboflavin biosynthetic process"/>
    <property type="evidence" value="ECO:0007669"/>
    <property type="project" value="UniProtKB-UniRule"/>
</dbReference>
<proteinExistence type="inferred from homology"/>
<feature type="binding site" evidence="11">
    <location>
        <begin position="119"/>
        <end position="123"/>
    </location>
    <ligand>
        <name>GTP</name>
        <dbReference type="ChEBI" id="CHEBI:37565"/>
    </ligand>
</feature>
<evidence type="ECO:0000256" key="12">
    <source>
        <dbReference type="SAM" id="MobiDB-lite"/>
    </source>
</evidence>
<dbReference type="CDD" id="cd00641">
    <property type="entry name" value="GTP_cyclohydro2"/>
    <property type="match status" value="1"/>
</dbReference>
<dbReference type="EC" id="3.5.4.25" evidence="11"/>
<keyword evidence="6 11" id="KW-0378">Hydrolase</keyword>
<keyword evidence="4 11" id="KW-0479">Metal-binding</keyword>
<accession>A0A4U6QCR8</accession>
<dbReference type="OrthoDB" id="9793111at2"/>
<feature type="binding site" evidence="11">
    <location>
        <begin position="163"/>
        <end position="165"/>
    </location>
    <ligand>
        <name>GTP</name>
        <dbReference type="ChEBI" id="CHEBI:37565"/>
    </ligand>
</feature>
<dbReference type="AlphaFoldDB" id="A0A4U6QCR8"/>
<evidence type="ECO:0000256" key="10">
    <source>
        <dbReference type="ARBA" id="ARBA00049295"/>
    </source>
</evidence>
<dbReference type="InterPro" id="IPR036144">
    <property type="entry name" value="RibA-like_sf"/>
</dbReference>
<dbReference type="GO" id="GO:0005525">
    <property type="term" value="F:GTP binding"/>
    <property type="evidence" value="ECO:0007669"/>
    <property type="project" value="UniProtKB-KW"/>
</dbReference>
<evidence type="ECO:0000256" key="2">
    <source>
        <dbReference type="ARBA" id="ARBA00005520"/>
    </source>
</evidence>
<evidence type="ECO:0000256" key="8">
    <source>
        <dbReference type="ARBA" id="ARBA00023134"/>
    </source>
</evidence>
<feature type="domain" description="GTP cyclohydrolase II" evidence="13">
    <location>
        <begin position="58"/>
        <end position="240"/>
    </location>
</feature>
<dbReference type="GO" id="GO:0003935">
    <property type="term" value="F:GTP cyclohydrolase II activity"/>
    <property type="evidence" value="ECO:0007669"/>
    <property type="project" value="UniProtKB-UniRule"/>
</dbReference>
<evidence type="ECO:0000256" key="3">
    <source>
        <dbReference type="ARBA" id="ARBA00022619"/>
    </source>
</evidence>
<feature type="binding site" evidence="11">
    <location>
        <position position="185"/>
    </location>
    <ligand>
        <name>GTP</name>
        <dbReference type="ChEBI" id="CHEBI:37565"/>
    </ligand>
</feature>
<evidence type="ECO:0000256" key="11">
    <source>
        <dbReference type="HAMAP-Rule" id="MF_00179"/>
    </source>
</evidence>
<dbReference type="SUPFAM" id="SSF142695">
    <property type="entry name" value="RibA-like"/>
    <property type="match status" value="1"/>
</dbReference>
<dbReference type="Proteomes" id="UP000306985">
    <property type="component" value="Unassembled WGS sequence"/>
</dbReference>
<keyword evidence="7 11" id="KW-0862">Zinc</keyword>
<dbReference type="InterPro" id="IPR000926">
    <property type="entry name" value="RibA"/>
</dbReference>
<comment type="cofactor">
    <cofactor evidence="11">
        <name>Zn(2+)</name>
        <dbReference type="ChEBI" id="CHEBI:29105"/>
    </cofactor>
    <text evidence="11">Binds 1 zinc ion per subunit.</text>
</comment>
<evidence type="ECO:0000256" key="5">
    <source>
        <dbReference type="ARBA" id="ARBA00022741"/>
    </source>
</evidence>